<dbReference type="AlphaFoldDB" id="A0A097QSM6"/>
<dbReference type="STRING" id="1505907.TEU_03395"/>
<evidence type="ECO:0000313" key="2">
    <source>
        <dbReference type="Proteomes" id="UP000029980"/>
    </source>
</evidence>
<accession>A0A097QSM6</accession>
<proteinExistence type="predicted"/>
<dbReference type="RefSeq" id="WP_050002446.1">
    <property type="nucleotide sequence ID" value="NZ_CP008887.1"/>
</dbReference>
<reference evidence="1 2" key="1">
    <citation type="journal article" date="2015" name="Int. J. Syst. Evol. Microbiol.">
        <title>Thermococcus eurythermalis sp. nov., a conditional piezophilic hyperthermophilic archaeon with a wide temperature range isolated from an oil-immersed chimney in the Guaymas Basin.</title>
        <authorList>
            <person name="Zhao W."/>
            <person name="Zeng X."/>
            <person name="Xiao X."/>
        </authorList>
    </citation>
    <scope>NUCLEOTIDE SEQUENCE [LARGE SCALE GENOMIC DNA]</scope>
    <source>
        <strain evidence="1 2">A501</strain>
    </source>
</reference>
<dbReference type="Proteomes" id="UP000029980">
    <property type="component" value="Chromosome"/>
</dbReference>
<protein>
    <submittedName>
        <fullName evidence="1">Uncharacterized protein</fullName>
    </submittedName>
</protein>
<sequence>MIKEVKSISEMINDLLRTEAVIRDALFEELEALENLIEQGKQDNRISDDFAQELIEQIKKIEKFVVMNV</sequence>
<name>A0A097QSM6_9EURY</name>
<organism evidence="1 2">
    <name type="scientific">Thermococcus eurythermalis</name>
    <dbReference type="NCBI Taxonomy" id="1505907"/>
    <lineage>
        <taxon>Archaea</taxon>
        <taxon>Methanobacteriati</taxon>
        <taxon>Methanobacteriota</taxon>
        <taxon>Thermococci</taxon>
        <taxon>Thermococcales</taxon>
        <taxon>Thermococcaceae</taxon>
        <taxon>Thermococcus</taxon>
    </lineage>
</organism>
<keyword evidence="2" id="KW-1185">Reference proteome</keyword>
<dbReference type="KEGG" id="teu:TEU_03395"/>
<dbReference type="HOGENOM" id="CLU_2766303_0_0_2"/>
<gene>
    <name evidence="1" type="ORF">TEU_03395</name>
</gene>
<evidence type="ECO:0000313" key="1">
    <source>
        <dbReference type="EMBL" id="AIU69466.1"/>
    </source>
</evidence>
<dbReference type="GeneID" id="25152479"/>
<dbReference type="EMBL" id="CP008887">
    <property type="protein sequence ID" value="AIU69466.1"/>
    <property type="molecule type" value="Genomic_DNA"/>
</dbReference>